<evidence type="ECO:0000313" key="5">
    <source>
        <dbReference type="EMBL" id="CUU82163.1"/>
    </source>
</evidence>
<dbReference type="GO" id="GO:1990002">
    <property type="term" value="F:methylglyoxal reductase (NADPH) (acetol producing) activity"/>
    <property type="evidence" value="ECO:0007669"/>
    <property type="project" value="TreeGrafter"/>
</dbReference>
<comment type="similarity">
    <text evidence="1">Belongs to the iron-containing alcohol dehydrogenase family.</text>
</comment>
<protein>
    <submittedName>
        <fullName evidence="5">Iron-containing alcohol dehydrogenase</fullName>
        <ecNumber evidence="5">1.1.1.-</ecNumber>
    </submittedName>
</protein>
<dbReference type="GO" id="GO:1990362">
    <property type="term" value="F:butanol dehydrogenase (NAD+) activity"/>
    <property type="evidence" value="ECO:0007669"/>
    <property type="project" value="InterPro"/>
</dbReference>
<dbReference type="FunFam" id="3.40.50.1970:FF:000003">
    <property type="entry name" value="Alcohol dehydrogenase, iron-containing"/>
    <property type="match status" value="1"/>
</dbReference>
<name>A0A0S4SBD6_CAMHY</name>
<comment type="caution">
    <text evidence="5">The sequence shown here is derived from an EMBL/GenBank/DDBJ whole genome shotgun (WGS) entry which is preliminary data.</text>
</comment>
<evidence type="ECO:0000259" key="3">
    <source>
        <dbReference type="Pfam" id="PF00465"/>
    </source>
</evidence>
<keyword evidence="2 5" id="KW-0560">Oxidoreductase</keyword>
<dbReference type="GO" id="GO:0046872">
    <property type="term" value="F:metal ion binding"/>
    <property type="evidence" value="ECO:0007669"/>
    <property type="project" value="InterPro"/>
</dbReference>
<gene>
    <name evidence="5" type="primary">yqhD</name>
    <name evidence="5" type="ORF">ERS686654_01286</name>
</gene>
<dbReference type="PANTHER" id="PTHR43633">
    <property type="entry name" value="ALCOHOL DEHYDROGENASE YQHD"/>
    <property type="match status" value="1"/>
</dbReference>
<dbReference type="Pfam" id="PF00465">
    <property type="entry name" value="Fe-ADH"/>
    <property type="match status" value="1"/>
</dbReference>
<accession>A0A0S4SBD6</accession>
<dbReference type="Gene3D" id="3.40.50.1970">
    <property type="match status" value="1"/>
</dbReference>
<dbReference type="EC" id="1.1.1.-" evidence="5"/>
<keyword evidence="6" id="KW-1185">Reference proteome</keyword>
<dbReference type="PANTHER" id="PTHR43633:SF1">
    <property type="entry name" value="ALCOHOL DEHYDROGENASE YQHD"/>
    <property type="match status" value="1"/>
</dbReference>
<dbReference type="Proteomes" id="UP000052237">
    <property type="component" value="Unassembled WGS sequence"/>
</dbReference>
<evidence type="ECO:0000256" key="1">
    <source>
        <dbReference type="ARBA" id="ARBA00007358"/>
    </source>
</evidence>
<dbReference type="GO" id="GO:0005829">
    <property type="term" value="C:cytosol"/>
    <property type="evidence" value="ECO:0007669"/>
    <property type="project" value="TreeGrafter"/>
</dbReference>
<evidence type="ECO:0000256" key="2">
    <source>
        <dbReference type="ARBA" id="ARBA00023002"/>
    </source>
</evidence>
<reference evidence="5 6" key="1">
    <citation type="submission" date="2015-11" db="EMBL/GenBank/DDBJ databases">
        <authorList>
            <consortium name="Pathogen Informatics"/>
        </authorList>
    </citation>
    <scope>NUCLEOTIDE SEQUENCE [LARGE SCALE GENOMIC DNA]</scope>
    <source>
        <strain evidence="5 6">006A-0059</strain>
    </source>
</reference>
<dbReference type="GO" id="GO:0008106">
    <property type="term" value="F:alcohol dehydrogenase (NADP+) activity"/>
    <property type="evidence" value="ECO:0007669"/>
    <property type="project" value="TreeGrafter"/>
</dbReference>
<organism evidence="5 6">
    <name type="scientific">Campylobacter hyointestinalis subsp. hyointestinalis</name>
    <dbReference type="NCBI Taxonomy" id="91352"/>
    <lineage>
        <taxon>Bacteria</taxon>
        <taxon>Pseudomonadati</taxon>
        <taxon>Campylobacterota</taxon>
        <taxon>Epsilonproteobacteria</taxon>
        <taxon>Campylobacterales</taxon>
        <taxon>Campylobacteraceae</taxon>
        <taxon>Campylobacter</taxon>
    </lineage>
</organism>
<feature type="domain" description="Alcohol dehydrogenase iron-type/glycerol dehydrogenase GldA" evidence="3">
    <location>
        <begin position="9"/>
        <end position="174"/>
    </location>
</feature>
<dbReference type="InterPro" id="IPR044731">
    <property type="entry name" value="BDH-like"/>
</dbReference>
<proteinExistence type="inferred from homology"/>
<dbReference type="SUPFAM" id="SSF56796">
    <property type="entry name" value="Dehydroquinate synthase-like"/>
    <property type="match status" value="1"/>
</dbReference>
<dbReference type="InterPro" id="IPR001670">
    <property type="entry name" value="ADH_Fe/GldA"/>
</dbReference>
<dbReference type="EMBL" id="FAVB01000003">
    <property type="protein sequence ID" value="CUU82163.1"/>
    <property type="molecule type" value="Genomic_DNA"/>
</dbReference>
<dbReference type="CDD" id="cd08187">
    <property type="entry name" value="BDH"/>
    <property type="match status" value="1"/>
</dbReference>
<dbReference type="InterPro" id="IPR056798">
    <property type="entry name" value="ADH_Fe_C"/>
</dbReference>
<feature type="domain" description="Fe-containing alcohol dehydrogenase-like C-terminal" evidence="4">
    <location>
        <begin position="188"/>
        <end position="379"/>
    </location>
</feature>
<dbReference type="Gene3D" id="1.20.1090.10">
    <property type="entry name" value="Dehydroquinate synthase-like - alpha domain"/>
    <property type="match status" value="1"/>
</dbReference>
<sequence length="382" mass="42130">MNNFNFICPTRVIFGSDTIQNLSNLVPINLKILVIFGGGSVRKNGIYEQVKNALNKHNISEFWGIEPNPKLETCLKAVNLIKRESIDFLLSVGGGSVLDATKFIAAAAKFDGDPWDIVGKRVYFDKALPLGCVMSLPATGSEMNCVSVISNDSLKIKRSFRNELLYPKFSIIDPKTTFSLPLAQIQNGIVDTFVHILEQYATVDLNTSVQDGFCFSVLKTVIKNAKIAINDPQNYDARANLCWAATCALNGWCNVGCIVDWSSHAIGHELSAVYGLDHGLSLAIVTPRLLRYNLKFKKAKLAKMGREVFELNADELSAAKGCIDEIESFFKSTGIATTLAQIGLEKNSVANLISERFKQRNLIAGEHENIDYKAVKQILLEC</sequence>
<dbReference type="AlphaFoldDB" id="A0A0S4SBD6"/>
<evidence type="ECO:0000313" key="6">
    <source>
        <dbReference type="Proteomes" id="UP000052237"/>
    </source>
</evidence>
<dbReference type="Pfam" id="PF25137">
    <property type="entry name" value="ADH_Fe_C"/>
    <property type="match status" value="1"/>
</dbReference>
<evidence type="ECO:0000259" key="4">
    <source>
        <dbReference type="Pfam" id="PF25137"/>
    </source>
</evidence>
<dbReference type="RefSeq" id="WP_059432340.1">
    <property type="nucleotide sequence ID" value="NZ_FAUT01000001.1"/>
</dbReference>